<dbReference type="NCBIfam" id="NF033545">
    <property type="entry name" value="transpos_IS630"/>
    <property type="match status" value="1"/>
</dbReference>
<dbReference type="EMBL" id="KT247204">
    <property type="protein sequence ID" value="ALL41293.1"/>
    <property type="molecule type" value="mRNA"/>
</dbReference>
<protein>
    <recommendedName>
        <fullName evidence="1">Tc1-like transposase DDE domain-containing protein</fullName>
    </recommendedName>
</protein>
<dbReference type="InterPro" id="IPR038717">
    <property type="entry name" value="Tc1-like_DDE_dom"/>
</dbReference>
<evidence type="ECO:0000313" key="2">
    <source>
        <dbReference type="EMBL" id="ALL41293.1"/>
    </source>
</evidence>
<accession>A0A0S1MK67</accession>
<dbReference type="Gene3D" id="3.30.420.10">
    <property type="entry name" value="Ribonuclease H-like superfamily/Ribonuclease H"/>
    <property type="match status" value="1"/>
</dbReference>
<organism evidence="2">
    <name type="scientific">Phakopsora pachyrhizi</name>
    <name type="common">Asian soybean rust disease fungus</name>
    <dbReference type="NCBI Taxonomy" id="170000"/>
    <lineage>
        <taxon>Eukaryota</taxon>
        <taxon>Fungi</taxon>
        <taxon>Dikarya</taxon>
        <taxon>Basidiomycota</taxon>
        <taxon>Pucciniomycotina</taxon>
        <taxon>Pucciniomycetes</taxon>
        <taxon>Pucciniales</taxon>
        <taxon>Phakopsoraceae</taxon>
        <taxon>Phakopsora</taxon>
    </lineage>
</organism>
<proteinExistence type="evidence at transcript level"/>
<dbReference type="GO" id="GO:0003676">
    <property type="term" value="F:nucleic acid binding"/>
    <property type="evidence" value="ECO:0007669"/>
    <property type="project" value="InterPro"/>
</dbReference>
<sequence length="217" mass="24664">MSTVLNHYMGYTLKITSKIHINQSDVAREDYMYHIAQYPARFLVFTDESGVCLKTLMRRSGWAPRGCRARVIQHQLNPKRYNVLPAISLGGLLACHVLEENVDRSIFVEYLQTILLPSMNPFPGPNIVLVMDNAAIHKGYKVEQLCNMHGIALVYLPAYSPDLNPIEKLFGIFKNKMRRTQGLTHVQNNIPDYLEYVLAELMSAQACHACYRGSGYV</sequence>
<dbReference type="InterPro" id="IPR012337">
    <property type="entry name" value="RNaseH-like_sf"/>
</dbReference>
<dbReference type="InterPro" id="IPR036397">
    <property type="entry name" value="RNaseH_sf"/>
</dbReference>
<dbReference type="InterPro" id="IPR047655">
    <property type="entry name" value="Transpos_IS630-like"/>
</dbReference>
<dbReference type="PANTHER" id="PTHR46564">
    <property type="entry name" value="TRANSPOSASE"/>
    <property type="match status" value="1"/>
</dbReference>
<dbReference type="AlphaFoldDB" id="A0A0S1MK67"/>
<dbReference type="Pfam" id="PF13358">
    <property type="entry name" value="DDE_3"/>
    <property type="match status" value="1"/>
</dbReference>
<feature type="domain" description="Tc1-like transposase DDE" evidence="1">
    <location>
        <begin position="43"/>
        <end position="180"/>
    </location>
</feature>
<dbReference type="SUPFAM" id="SSF53098">
    <property type="entry name" value="Ribonuclease H-like"/>
    <property type="match status" value="1"/>
</dbReference>
<evidence type="ECO:0000259" key="1">
    <source>
        <dbReference type="Pfam" id="PF13358"/>
    </source>
</evidence>
<reference evidence="2" key="1">
    <citation type="submission" date="2015-07" db="EMBL/GenBank/DDBJ databases">
        <title>Elucidating the P. pachyrhizi secretome and potential effectors.</title>
        <authorList>
            <person name="de Carvalho M.C.C.G."/>
            <person name="Nascimento L.C."/>
            <person name="Darben L.M."/>
            <person name="Polizel-Podanosqui A.M."/>
            <person name="Lopes-Caitar V.S."/>
            <person name="Rocha C.S."/>
            <person name="Qi M."/>
            <person name="Carazolle M."/>
            <person name="Kuwahara M.K."/>
            <person name="Pereira G.A.G."/>
            <person name="Abdelnoor R.V."/>
            <person name="Whitham S.A."/>
            <person name="Marcelino-Guimaraes F.C."/>
        </authorList>
    </citation>
    <scope>NUCLEOTIDE SEQUENCE</scope>
</reference>
<dbReference type="PANTHER" id="PTHR46564:SF1">
    <property type="entry name" value="TRANSPOSASE"/>
    <property type="match status" value="1"/>
</dbReference>
<name>A0A0S1MK67_PHAPC</name>